<reference evidence="1 2" key="1">
    <citation type="journal article" date="2016" name="Nat. Commun.">
        <title>Thousands of microbial genomes shed light on interconnected biogeochemical processes in an aquifer system.</title>
        <authorList>
            <person name="Anantharaman K."/>
            <person name="Brown C.T."/>
            <person name="Hug L.A."/>
            <person name="Sharon I."/>
            <person name="Castelle C.J."/>
            <person name="Probst A.J."/>
            <person name="Thomas B.C."/>
            <person name="Singh A."/>
            <person name="Wilkins M.J."/>
            <person name="Karaoz U."/>
            <person name="Brodie E.L."/>
            <person name="Williams K.H."/>
            <person name="Hubbard S.S."/>
            <person name="Banfield J.F."/>
        </authorList>
    </citation>
    <scope>NUCLEOTIDE SEQUENCE [LARGE SCALE GENOMIC DNA]</scope>
</reference>
<dbReference type="Proteomes" id="UP000177053">
    <property type="component" value="Unassembled WGS sequence"/>
</dbReference>
<evidence type="ECO:0000313" key="2">
    <source>
        <dbReference type="Proteomes" id="UP000177053"/>
    </source>
</evidence>
<gene>
    <name evidence="1" type="ORF">A2Z22_03845</name>
</gene>
<accession>A0A1F7X7T4</accession>
<evidence type="ECO:0000313" key="1">
    <source>
        <dbReference type="EMBL" id="OGM10973.1"/>
    </source>
</evidence>
<name>A0A1F7X7T4_9BACT</name>
<dbReference type="EMBL" id="MGFS01000027">
    <property type="protein sequence ID" value="OGM10973.1"/>
    <property type="molecule type" value="Genomic_DNA"/>
</dbReference>
<sequence>MTENPFNKALDEREAALKDTEQTKEAHKKAVIDKGGHLIYFLNTVKGLDWLKTTVAKRGKNGDELEWLGKKQINSLVLLPHYDISDYIGKLEDPDLRLIVEQKQGSVPEVFFARMVHVCSSGIPSKERLSEADLSNHDYQKEAQVSVLNWALENIPEVKNDPNKYTKYGFIIFRIQPTPEDPFVCMVIKECTPKQIVDRMEQVDNLGGVDKVANFFNGFEEAIRYS</sequence>
<comment type="caution">
    <text evidence="1">The sequence shown here is derived from an EMBL/GenBank/DDBJ whole genome shotgun (WGS) entry which is preliminary data.</text>
</comment>
<organism evidence="1 2">
    <name type="scientific">Candidatus Woesebacteria bacterium RBG_16_34_12</name>
    <dbReference type="NCBI Taxonomy" id="1802480"/>
    <lineage>
        <taxon>Bacteria</taxon>
        <taxon>Candidatus Woeseibacteriota</taxon>
    </lineage>
</organism>
<dbReference type="AlphaFoldDB" id="A0A1F7X7T4"/>
<protein>
    <submittedName>
        <fullName evidence="1">Uncharacterized protein</fullName>
    </submittedName>
</protein>
<proteinExistence type="predicted"/>